<keyword evidence="3" id="KW-1185">Reference proteome</keyword>
<protein>
    <recommendedName>
        <fullName evidence="4">DUF4064 domain-containing protein</fullName>
    </recommendedName>
</protein>
<comment type="caution">
    <text evidence="2">The sequence shown here is derived from an EMBL/GenBank/DDBJ whole genome shotgun (WGS) entry which is preliminary data.</text>
</comment>
<reference evidence="2 3" key="1">
    <citation type="submission" date="2020-08" db="EMBL/GenBank/DDBJ databases">
        <title>Genome public.</title>
        <authorList>
            <person name="Liu C."/>
            <person name="Sun Q."/>
        </authorList>
    </citation>
    <scope>NUCLEOTIDE SEQUENCE [LARGE SCALE GENOMIC DNA]</scope>
    <source>
        <strain evidence="2 3">NSJ-71</strain>
    </source>
</reference>
<sequence length="138" mass="14048">MKGKGLLKVVGILMIIGGALSIIMSIIAIASVGTLTYLADGDLSSVQLNPTIIYTSCVVMILGSVAELIAGIIGVKNCAKPEKATSCLVFGIIVAIFNLLGIIIGAVGGSGFNFVSLIIGLVLPVLFIVGAVMNKKSN</sequence>
<dbReference type="RefSeq" id="WP_186934510.1">
    <property type="nucleotide sequence ID" value="NZ_JACOPS010000001.1"/>
</dbReference>
<feature type="transmembrane region" description="Helical" evidence="1">
    <location>
        <begin position="51"/>
        <end position="75"/>
    </location>
</feature>
<evidence type="ECO:0000313" key="3">
    <source>
        <dbReference type="Proteomes" id="UP000636755"/>
    </source>
</evidence>
<feature type="transmembrane region" description="Helical" evidence="1">
    <location>
        <begin position="12"/>
        <end position="39"/>
    </location>
</feature>
<feature type="transmembrane region" description="Helical" evidence="1">
    <location>
        <begin position="87"/>
        <end position="108"/>
    </location>
</feature>
<keyword evidence="1" id="KW-1133">Transmembrane helix</keyword>
<evidence type="ECO:0000313" key="2">
    <source>
        <dbReference type="EMBL" id="MBC5727098.1"/>
    </source>
</evidence>
<feature type="transmembrane region" description="Helical" evidence="1">
    <location>
        <begin position="114"/>
        <end position="133"/>
    </location>
</feature>
<evidence type="ECO:0000256" key="1">
    <source>
        <dbReference type="SAM" id="Phobius"/>
    </source>
</evidence>
<keyword evidence="1" id="KW-0472">Membrane</keyword>
<dbReference type="Proteomes" id="UP000636755">
    <property type="component" value="Unassembled WGS sequence"/>
</dbReference>
<gene>
    <name evidence="2" type="ORF">H8R91_00870</name>
</gene>
<evidence type="ECO:0008006" key="4">
    <source>
        <dbReference type="Google" id="ProtNLM"/>
    </source>
</evidence>
<proteinExistence type="predicted"/>
<organism evidence="2 3">
    <name type="scientific">Ruminococcus intestinalis</name>
    <dbReference type="NCBI Taxonomy" id="2763066"/>
    <lineage>
        <taxon>Bacteria</taxon>
        <taxon>Bacillati</taxon>
        <taxon>Bacillota</taxon>
        <taxon>Clostridia</taxon>
        <taxon>Eubacteriales</taxon>
        <taxon>Oscillospiraceae</taxon>
        <taxon>Ruminococcus</taxon>
    </lineage>
</organism>
<accession>A0ABR7HHV5</accession>
<dbReference type="EMBL" id="JACOPS010000001">
    <property type="protein sequence ID" value="MBC5727098.1"/>
    <property type="molecule type" value="Genomic_DNA"/>
</dbReference>
<keyword evidence="1" id="KW-0812">Transmembrane</keyword>
<name>A0ABR7HHV5_9FIRM</name>